<organism evidence="2 3">
    <name type="scientific">Camelus dromedarius</name>
    <name type="common">Dromedary</name>
    <name type="synonym">Arabian camel</name>
    <dbReference type="NCBI Taxonomy" id="9838"/>
    <lineage>
        <taxon>Eukaryota</taxon>
        <taxon>Metazoa</taxon>
        <taxon>Chordata</taxon>
        <taxon>Craniata</taxon>
        <taxon>Vertebrata</taxon>
        <taxon>Euteleostomi</taxon>
        <taxon>Mammalia</taxon>
        <taxon>Eutheria</taxon>
        <taxon>Laurasiatheria</taxon>
        <taxon>Artiodactyla</taxon>
        <taxon>Tylopoda</taxon>
        <taxon>Camelidae</taxon>
        <taxon>Camelus</taxon>
    </lineage>
</organism>
<dbReference type="Proteomes" id="UP000299084">
    <property type="component" value="Unassembled WGS sequence"/>
</dbReference>
<protein>
    <submittedName>
        <fullName evidence="2">Uncharacterized protein</fullName>
    </submittedName>
</protein>
<feature type="compositionally biased region" description="Polar residues" evidence="1">
    <location>
        <begin position="336"/>
        <end position="350"/>
    </location>
</feature>
<comment type="caution">
    <text evidence="2">The sequence shown here is derived from an EMBL/GenBank/DDBJ whole genome shotgun (WGS) entry which is preliminary data.</text>
</comment>
<evidence type="ECO:0000256" key="1">
    <source>
        <dbReference type="SAM" id="MobiDB-lite"/>
    </source>
</evidence>
<reference evidence="2 3" key="1">
    <citation type="journal article" date="2019" name="Mol. Ecol. Resour.">
        <title>Improving Illumina assemblies with Hi-C and long reads: an example with the North African dromedary.</title>
        <authorList>
            <person name="Elbers J.P."/>
            <person name="Rogers M.F."/>
            <person name="Perelman P.L."/>
            <person name="Proskuryakova A.A."/>
            <person name="Serdyukova N.A."/>
            <person name="Johnson W.E."/>
            <person name="Horin P."/>
            <person name="Corander J."/>
            <person name="Murphy D."/>
            <person name="Burger P.A."/>
        </authorList>
    </citation>
    <scope>NUCLEOTIDE SEQUENCE [LARGE SCALE GENOMIC DNA]</scope>
    <source>
        <strain evidence="2">Drom800</strain>
        <tissue evidence="2">Blood</tissue>
    </source>
</reference>
<dbReference type="EMBL" id="JWIN03000006">
    <property type="protein sequence ID" value="KAB1277894.1"/>
    <property type="molecule type" value="Genomic_DNA"/>
</dbReference>
<gene>
    <name evidence="2" type="ORF">Cadr_000006495</name>
</gene>
<evidence type="ECO:0000313" key="3">
    <source>
        <dbReference type="Proteomes" id="UP000299084"/>
    </source>
</evidence>
<keyword evidence="3" id="KW-1185">Reference proteome</keyword>
<dbReference type="AlphaFoldDB" id="A0A5N4E3M6"/>
<sequence>MNRVSTSGTASPSQPRGAFLHRFELGSELQREQLNTSAFPAEPWPPFPSPDALSGRLRGHGAEPPMASRTARGAEIHSRTLLAGLPPTVRYTKRGIWVFQRIPSPVLPDPFAPSHLELPQESKDLPPKQEVMRTLEKWPLGYLPARTWPLSQTAEQNTESHLGRVYTPEGPGLGQPVGSEARISSQHKPRSWSSQKAKGGEPEKSGEPLPGLCPRRDKSFCPVGRLSYLLLGGSRWPLCPTHLRLGPLVAPPAPCSALGLQEPLCRSKPGPGREEPTRPLQGPLLKLPAALEKGSAGCQRKGAGIRAAKPTKQQRLQPTQPLPSYRDPDQVPETHPGNTNRNRNNKTDQAPNPDCVVTVVFKTGGGVKVGADGGGGHTGFCYPSPEDAEGRKEPEEAQSVTQATRTAFLPQTERLCRTHSPIKATYLGLATLCLGHIQTTSTWKATVVLKWKNTAIEVTEATHAARTRVGRAAGWEQPGHPARAALRVPGAAAHLPVSHHRGTSVSRSALR</sequence>
<feature type="region of interest" description="Disordered" evidence="1">
    <location>
        <begin position="295"/>
        <end position="353"/>
    </location>
</feature>
<name>A0A5N4E3M6_CAMDR</name>
<accession>A0A5N4E3M6</accession>
<feature type="region of interest" description="Disordered" evidence="1">
    <location>
        <begin position="31"/>
        <end position="72"/>
    </location>
</feature>
<feature type="region of interest" description="Disordered" evidence="1">
    <location>
        <begin position="163"/>
        <end position="214"/>
    </location>
</feature>
<proteinExistence type="predicted"/>
<evidence type="ECO:0000313" key="2">
    <source>
        <dbReference type="EMBL" id="KAB1277894.1"/>
    </source>
</evidence>